<keyword evidence="8" id="KW-0472">Membrane</keyword>
<feature type="binding site" description="axial binding residue" evidence="7">
    <location>
        <position position="100"/>
    </location>
    <ligand>
        <name>heme c</name>
        <dbReference type="ChEBI" id="CHEBI:61717"/>
    </ligand>
    <ligandPart>
        <name>Fe</name>
        <dbReference type="ChEBI" id="CHEBI:18248"/>
    </ligandPart>
</feature>
<dbReference type="PANTHER" id="PTHR37823:SF4">
    <property type="entry name" value="MENAQUINOL-CYTOCHROME C REDUCTASE CYTOCHROME B_C SUBUNIT"/>
    <property type="match status" value="1"/>
</dbReference>
<evidence type="ECO:0000256" key="7">
    <source>
        <dbReference type="PIRSR" id="PIRSR000025-2"/>
    </source>
</evidence>
<dbReference type="PRINTS" id="PR00605">
    <property type="entry name" value="CYTCHROMECIC"/>
</dbReference>
<feature type="domain" description="Cytochrome c" evidence="9">
    <location>
        <begin position="47"/>
        <end position="123"/>
    </location>
</feature>
<accession>A0A0A5G2E7</accession>
<protein>
    <submittedName>
        <fullName evidence="10">Cytochrome C551</fullName>
    </submittedName>
</protein>
<dbReference type="AlphaFoldDB" id="A0A0A5G2E7"/>
<comment type="caution">
    <text evidence="10">The sequence shown here is derived from an EMBL/GenBank/DDBJ whole genome shotgun (WGS) entry which is preliminary data.</text>
</comment>
<dbReference type="Proteomes" id="UP000030403">
    <property type="component" value="Unassembled WGS sequence"/>
</dbReference>
<keyword evidence="2 6" id="KW-0349">Heme</keyword>
<dbReference type="eggNOG" id="COG2010">
    <property type="taxonomic scope" value="Bacteria"/>
</dbReference>
<dbReference type="RefSeq" id="WP_027448055.1">
    <property type="nucleotide sequence ID" value="NZ_AVPF01000041.1"/>
</dbReference>
<comment type="PTM">
    <text evidence="6">Binds 1 heme c group covalently per subunit.</text>
</comment>
<feature type="binding site" description="covalent" evidence="6">
    <location>
        <position position="60"/>
    </location>
    <ligand>
        <name>heme c</name>
        <dbReference type="ChEBI" id="CHEBI:61717"/>
    </ligand>
</feature>
<evidence type="ECO:0000256" key="6">
    <source>
        <dbReference type="PIRSR" id="PIRSR000025-1"/>
    </source>
</evidence>
<feature type="binding site" description="covalent" evidence="6">
    <location>
        <position position="63"/>
    </location>
    <ligand>
        <name>heme c</name>
        <dbReference type="ChEBI" id="CHEBI:61717"/>
    </ligand>
</feature>
<dbReference type="GO" id="GO:0020037">
    <property type="term" value="F:heme binding"/>
    <property type="evidence" value="ECO:0007669"/>
    <property type="project" value="InterPro"/>
</dbReference>
<dbReference type="PANTHER" id="PTHR37823">
    <property type="entry name" value="CYTOCHROME C-553-LIKE"/>
    <property type="match status" value="1"/>
</dbReference>
<proteinExistence type="predicted"/>
<keyword evidence="8" id="KW-0812">Transmembrane</keyword>
<dbReference type="InterPro" id="IPR008168">
    <property type="entry name" value="Cyt_C_IC"/>
</dbReference>
<dbReference type="SUPFAM" id="SSF46626">
    <property type="entry name" value="Cytochrome c"/>
    <property type="match status" value="1"/>
</dbReference>
<evidence type="ECO:0000256" key="4">
    <source>
        <dbReference type="ARBA" id="ARBA00022982"/>
    </source>
</evidence>
<evidence type="ECO:0000256" key="3">
    <source>
        <dbReference type="ARBA" id="ARBA00022723"/>
    </source>
</evidence>
<dbReference type="STRING" id="1385511.GCA_000425225_00600"/>
<evidence type="ECO:0000313" key="10">
    <source>
        <dbReference type="EMBL" id="KGX85323.1"/>
    </source>
</evidence>
<gene>
    <name evidence="10" type="ORF">N783_14815</name>
</gene>
<keyword evidence="5 7" id="KW-0408">Iron</keyword>
<dbReference type="EMBL" id="AVPF01000041">
    <property type="protein sequence ID" value="KGX85323.1"/>
    <property type="molecule type" value="Genomic_DNA"/>
</dbReference>
<keyword evidence="11" id="KW-1185">Reference proteome</keyword>
<dbReference type="InterPro" id="IPR009056">
    <property type="entry name" value="Cyt_c-like_dom"/>
</dbReference>
<dbReference type="NCBIfam" id="NF045773">
    <property type="entry name" value="cytochro_C550"/>
    <property type="match status" value="1"/>
</dbReference>
<evidence type="ECO:0000256" key="2">
    <source>
        <dbReference type="ARBA" id="ARBA00022617"/>
    </source>
</evidence>
<sequence>MKRNPVMPYALIAVLGLTLMIVISFVGLNQMDQVKGDHGGEKKEEEAATTDPEKIYSQNCASCHGSDLSGQVGPSLKTIGSKYSKEEIQGIIEDGKGSAMPAFKGKLKSEQIKSLTNWLSEKK</sequence>
<dbReference type="InterPro" id="IPR012218">
    <property type="entry name" value="Cyt_c_BACSU-c550-type"/>
</dbReference>
<feature type="binding site" description="axial binding residue" evidence="7">
    <location>
        <position position="64"/>
    </location>
    <ligand>
        <name>heme c</name>
        <dbReference type="ChEBI" id="CHEBI:61717"/>
    </ligand>
    <ligandPart>
        <name>Fe</name>
        <dbReference type="ChEBI" id="CHEBI:18248"/>
    </ligandPart>
</feature>
<dbReference type="GO" id="GO:0005506">
    <property type="term" value="F:iron ion binding"/>
    <property type="evidence" value="ECO:0007669"/>
    <property type="project" value="InterPro"/>
</dbReference>
<evidence type="ECO:0000259" key="9">
    <source>
        <dbReference type="PROSITE" id="PS51007"/>
    </source>
</evidence>
<keyword evidence="4" id="KW-0249">Electron transport</keyword>
<dbReference type="InterPro" id="IPR054780">
    <property type="entry name" value="Cytochro_C550_firm"/>
</dbReference>
<evidence type="ECO:0000256" key="5">
    <source>
        <dbReference type="ARBA" id="ARBA00023004"/>
    </source>
</evidence>
<dbReference type="OrthoDB" id="7933886at2"/>
<dbReference type="InterPro" id="IPR051811">
    <property type="entry name" value="Cytochrome_c550/c551-like"/>
</dbReference>
<reference evidence="10 11" key="1">
    <citation type="submission" date="2013-08" db="EMBL/GenBank/DDBJ databases">
        <authorList>
            <person name="Huang J."/>
            <person name="Wang G."/>
        </authorList>
    </citation>
    <scope>NUCLEOTIDE SEQUENCE [LARGE SCALE GENOMIC DNA]</scope>
    <source>
        <strain evidence="10 11">BH030004</strain>
    </source>
</reference>
<dbReference type="InterPro" id="IPR036909">
    <property type="entry name" value="Cyt_c-like_dom_sf"/>
</dbReference>
<name>A0A0A5G2E7_9BACI</name>
<dbReference type="GO" id="GO:0016020">
    <property type="term" value="C:membrane"/>
    <property type="evidence" value="ECO:0007669"/>
    <property type="project" value="InterPro"/>
</dbReference>
<keyword evidence="8" id="KW-1133">Transmembrane helix</keyword>
<evidence type="ECO:0000256" key="8">
    <source>
        <dbReference type="SAM" id="Phobius"/>
    </source>
</evidence>
<dbReference type="Gene3D" id="1.10.760.10">
    <property type="entry name" value="Cytochrome c-like domain"/>
    <property type="match status" value="1"/>
</dbReference>
<organism evidence="10 11">
    <name type="scientific">Pontibacillus marinus BH030004 = DSM 16465</name>
    <dbReference type="NCBI Taxonomy" id="1385511"/>
    <lineage>
        <taxon>Bacteria</taxon>
        <taxon>Bacillati</taxon>
        <taxon>Bacillota</taxon>
        <taxon>Bacilli</taxon>
        <taxon>Bacillales</taxon>
        <taxon>Bacillaceae</taxon>
        <taxon>Pontibacillus</taxon>
    </lineage>
</organism>
<evidence type="ECO:0000256" key="1">
    <source>
        <dbReference type="ARBA" id="ARBA00022448"/>
    </source>
</evidence>
<feature type="transmembrane region" description="Helical" evidence="8">
    <location>
        <begin position="6"/>
        <end position="28"/>
    </location>
</feature>
<dbReference type="PIRSF" id="PIRSF000025">
    <property type="entry name" value="Cytc_Bsub_c550"/>
    <property type="match status" value="1"/>
</dbReference>
<dbReference type="GO" id="GO:0009055">
    <property type="term" value="F:electron transfer activity"/>
    <property type="evidence" value="ECO:0007669"/>
    <property type="project" value="InterPro"/>
</dbReference>
<dbReference type="PROSITE" id="PS51007">
    <property type="entry name" value="CYTC"/>
    <property type="match status" value="1"/>
</dbReference>
<keyword evidence="3 7" id="KW-0479">Metal-binding</keyword>
<keyword evidence="1" id="KW-0813">Transport</keyword>
<dbReference type="Pfam" id="PF13442">
    <property type="entry name" value="Cytochrome_CBB3"/>
    <property type="match status" value="1"/>
</dbReference>
<evidence type="ECO:0000313" key="11">
    <source>
        <dbReference type="Proteomes" id="UP000030403"/>
    </source>
</evidence>